<evidence type="ECO:0000313" key="3">
    <source>
        <dbReference type="EMBL" id="MDK7187676.1"/>
    </source>
</evidence>
<feature type="domain" description="CBS" evidence="2">
    <location>
        <begin position="6"/>
        <end position="67"/>
    </location>
</feature>
<accession>A0AAJ1Q6X8</accession>
<organism evidence="3 4">
    <name type="scientific">Facklamia hominis</name>
    <dbReference type="NCBI Taxonomy" id="178214"/>
    <lineage>
        <taxon>Bacteria</taxon>
        <taxon>Bacillati</taxon>
        <taxon>Bacillota</taxon>
        <taxon>Bacilli</taxon>
        <taxon>Lactobacillales</taxon>
        <taxon>Aerococcaceae</taxon>
        <taxon>Facklamia</taxon>
    </lineage>
</organism>
<dbReference type="EMBL" id="JASOOE010000012">
    <property type="protein sequence ID" value="MDK7187676.1"/>
    <property type="molecule type" value="Genomic_DNA"/>
</dbReference>
<gene>
    <name evidence="3" type="primary">cbpA</name>
    <name evidence="3" type="ORF">QP433_06755</name>
</gene>
<evidence type="ECO:0000259" key="2">
    <source>
        <dbReference type="PROSITE" id="PS51371"/>
    </source>
</evidence>
<dbReference type="Gene3D" id="3.10.580.10">
    <property type="entry name" value="CBS-domain"/>
    <property type="match status" value="1"/>
</dbReference>
<dbReference type="AlphaFoldDB" id="A0AAJ1Q6X8"/>
<dbReference type="PIRSF" id="PIRSF035040">
    <property type="entry name" value="UCP035040_CBS_Lmo0553"/>
    <property type="match status" value="1"/>
</dbReference>
<dbReference type="InterPro" id="IPR000644">
    <property type="entry name" value="CBS_dom"/>
</dbReference>
<dbReference type="InterPro" id="IPR046342">
    <property type="entry name" value="CBS_dom_sf"/>
</dbReference>
<name>A0AAJ1Q6X8_9LACT</name>
<comment type="caution">
    <text evidence="3">The sequence shown here is derived from an EMBL/GenBank/DDBJ whole genome shotgun (WGS) entry which is preliminary data.</text>
</comment>
<dbReference type="SUPFAM" id="SSF54631">
    <property type="entry name" value="CBS-domain pair"/>
    <property type="match status" value="1"/>
</dbReference>
<evidence type="ECO:0000256" key="1">
    <source>
        <dbReference type="PROSITE-ProRule" id="PRU00703"/>
    </source>
</evidence>
<proteinExistence type="predicted"/>
<dbReference type="InterPro" id="IPR017036">
    <property type="entry name" value="Lmo0553-like"/>
</dbReference>
<keyword evidence="1" id="KW-0129">CBS domain</keyword>
<protein>
    <submittedName>
        <fullName evidence="3">Cyclic di-AMP binding protein CbpA</fullName>
    </submittedName>
</protein>
<dbReference type="PROSITE" id="PS51371">
    <property type="entry name" value="CBS"/>
    <property type="match status" value="1"/>
</dbReference>
<dbReference type="NCBIfam" id="NF038387">
    <property type="entry name" value="CBS_CbpA"/>
    <property type="match status" value="1"/>
</dbReference>
<sequence>MIESLMVPKNQLITFSESCNCQQALDLLEKESLRCAPVLDQSQTLYRGNIYRYHIYQYMYHHPHADLEKMQVTHFLKNTSKIVKVNQSLLELFFNIKDLPFIAVLSPDNSFLGVVPHNHLINYFHQAWILEEAGIILCVESLGKKGDLAKISRIINRHCGFLSVMTLNRNEYISHSAILYQLPKDINILNFQSLLRALSRRKFPFNYWQV</sequence>
<evidence type="ECO:0000313" key="4">
    <source>
        <dbReference type="Proteomes" id="UP001229251"/>
    </source>
</evidence>
<dbReference type="Proteomes" id="UP001229251">
    <property type="component" value="Unassembled WGS sequence"/>
</dbReference>
<reference evidence="3" key="1">
    <citation type="submission" date="2023-05" db="EMBL/GenBank/DDBJ databases">
        <title>Cataloging the Phylogenetic Diversity of Human Bladder Bacteria.</title>
        <authorList>
            <person name="Du J."/>
        </authorList>
    </citation>
    <scope>NUCLEOTIDE SEQUENCE</scope>
    <source>
        <strain evidence="3">UMB1231</strain>
    </source>
</reference>
<dbReference type="RefSeq" id="WP_129752750.1">
    <property type="nucleotide sequence ID" value="NZ_JASOOE010000012.1"/>
</dbReference>